<dbReference type="Proteomes" id="UP001172102">
    <property type="component" value="Unassembled WGS sequence"/>
</dbReference>
<keyword evidence="3" id="KW-1185">Reference proteome</keyword>
<feature type="transmembrane region" description="Helical" evidence="1">
    <location>
        <begin position="93"/>
        <end position="126"/>
    </location>
</feature>
<comment type="caution">
    <text evidence="2">The sequence shown here is derived from an EMBL/GenBank/DDBJ whole genome shotgun (WGS) entry which is preliminary data.</text>
</comment>
<feature type="non-terminal residue" evidence="2">
    <location>
        <position position="143"/>
    </location>
</feature>
<sequence length="143" mass="16135">MRGMMGDWDSRTLEIDESHDTEVLHPHVTLSIVVYYTDGYATQDVANLDVLTIAVVFPVTEGVTETWGETARGEIKWLPCFLPSFLWSWLPNWCMVCVVCVCVPCAILCNISLIPIAIFPLVFFLLFFTSLARRRPAGAEHLL</sequence>
<keyword evidence="1" id="KW-0812">Transmembrane</keyword>
<organism evidence="2 3">
    <name type="scientific">Lasiosphaeris hirsuta</name>
    <dbReference type="NCBI Taxonomy" id="260670"/>
    <lineage>
        <taxon>Eukaryota</taxon>
        <taxon>Fungi</taxon>
        <taxon>Dikarya</taxon>
        <taxon>Ascomycota</taxon>
        <taxon>Pezizomycotina</taxon>
        <taxon>Sordariomycetes</taxon>
        <taxon>Sordariomycetidae</taxon>
        <taxon>Sordariales</taxon>
        <taxon>Lasiosphaeriaceae</taxon>
        <taxon>Lasiosphaeris</taxon>
    </lineage>
</organism>
<reference evidence="2" key="1">
    <citation type="submission" date="2023-06" db="EMBL/GenBank/DDBJ databases">
        <title>Genome-scale phylogeny and comparative genomics of the fungal order Sordariales.</title>
        <authorList>
            <consortium name="Lawrence Berkeley National Laboratory"/>
            <person name="Hensen N."/>
            <person name="Bonometti L."/>
            <person name="Westerberg I."/>
            <person name="Brannstrom I.O."/>
            <person name="Guillou S."/>
            <person name="Cros-Aarteil S."/>
            <person name="Calhoun S."/>
            <person name="Haridas S."/>
            <person name="Kuo A."/>
            <person name="Mondo S."/>
            <person name="Pangilinan J."/>
            <person name="Riley R."/>
            <person name="Labutti K."/>
            <person name="Andreopoulos B."/>
            <person name="Lipzen A."/>
            <person name="Chen C."/>
            <person name="Yanf M."/>
            <person name="Daum C."/>
            <person name="Ng V."/>
            <person name="Clum A."/>
            <person name="Steindorff A."/>
            <person name="Ohm R."/>
            <person name="Martin F."/>
            <person name="Silar P."/>
            <person name="Natvig D."/>
            <person name="Lalanne C."/>
            <person name="Gautier V."/>
            <person name="Ament-Velasquez S.L."/>
            <person name="Kruys A."/>
            <person name="Hutchinson M.I."/>
            <person name="Powell A.J."/>
            <person name="Barry K."/>
            <person name="Miller A.N."/>
            <person name="Grigoriev I.V."/>
            <person name="Debuchy R."/>
            <person name="Gladieux P."/>
            <person name="Thoren M.H."/>
            <person name="Johannesson H."/>
        </authorList>
    </citation>
    <scope>NUCLEOTIDE SEQUENCE</scope>
    <source>
        <strain evidence="2">SMH4607-1</strain>
    </source>
</reference>
<evidence type="ECO:0000256" key="1">
    <source>
        <dbReference type="SAM" id="Phobius"/>
    </source>
</evidence>
<protein>
    <submittedName>
        <fullName evidence="2">Uncharacterized protein</fullName>
    </submittedName>
</protein>
<gene>
    <name evidence="2" type="ORF">B0H67DRAFT_575818</name>
</gene>
<name>A0AA40AQW8_9PEZI</name>
<dbReference type="EMBL" id="JAUKUA010000003">
    <property type="protein sequence ID" value="KAK0720344.1"/>
    <property type="molecule type" value="Genomic_DNA"/>
</dbReference>
<accession>A0AA40AQW8</accession>
<evidence type="ECO:0000313" key="3">
    <source>
        <dbReference type="Proteomes" id="UP001172102"/>
    </source>
</evidence>
<keyword evidence="1" id="KW-0472">Membrane</keyword>
<keyword evidence="1" id="KW-1133">Transmembrane helix</keyword>
<dbReference type="AlphaFoldDB" id="A0AA40AQW8"/>
<evidence type="ECO:0000313" key="2">
    <source>
        <dbReference type="EMBL" id="KAK0720344.1"/>
    </source>
</evidence>
<proteinExistence type="predicted"/>